<feature type="transmembrane region" description="Helical" evidence="1">
    <location>
        <begin position="133"/>
        <end position="153"/>
    </location>
</feature>
<sequence>MILWENFDQNEIYTIVLLVVLYGAFFTFKKVLSTEITILFLVWGFAISTLFDFTIGGGMLSYYRVNDSNQYELTDLLSYFVFAQVSYFFVYFYKRFKIDRKRFIPYLAGWTVVGIIMEFIATNMKVTNYQNNYSWENSIIVFLVVITLTALYYELVKWSVEKR</sequence>
<dbReference type="AlphaFoldDB" id="A0A3N5BDE3"/>
<accession>A0A3N5BDE3</accession>
<organism evidence="2 3">
    <name type="scientific">Aquisalibacillus elongatus</name>
    <dbReference type="NCBI Taxonomy" id="485577"/>
    <lineage>
        <taxon>Bacteria</taxon>
        <taxon>Bacillati</taxon>
        <taxon>Bacillota</taxon>
        <taxon>Bacilli</taxon>
        <taxon>Bacillales</taxon>
        <taxon>Bacillaceae</taxon>
        <taxon>Aquisalibacillus</taxon>
    </lineage>
</organism>
<evidence type="ECO:0000256" key="1">
    <source>
        <dbReference type="SAM" id="Phobius"/>
    </source>
</evidence>
<name>A0A3N5BDE3_9BACI</name>
<dbReference type="RefSeq" id="WP_124221842.1">
    <property type="nucleotide sequence ID" value="NZ_RKRF01000009.1"/>
</dbReference>
<dbReference type="Proteomes" id="UP000276443">
    <property type="component" value="Unassembled WGS sequence"/>
</dbReference>
<proteinExistence type="predicted"/>
<dbReference type="OrthoDB" id="2618234at2"/>
<keyword evidence="3" id="KW-1185">Reference proteome</keyword>
<feature type="transmembrane region" description="Helical" evidence="1">
    <location>
        <begin position="12"/>
        <end position="28"/>
    </location>
</feature>
<protein>
    <submittedName>
        <fullName evidence="2">Uncharacterized protein</fullName>
    </submittedName>
</protein>
<comment type="caution">
    <text evidence="2">The sequence shown here is derived from an EMBL/GenBank/DDBJ whole genome shotgun (WGS) entry which is preliminary data.</text>
</comment>
<feature type="transmembrane region" description="Helical" evidence="1">
    <location>
        <begin position="103"/>
        <end position="121"/>
    </location>
</feature>
<keyword evidence="1" id="KW-0472">Membrane</keyword>
<feature type="transmembrane region" description="Helical" evidence="1">
    <location>
        <begin position="40"/>
        <end position="64"/>
    </location>
</feature>
<evidence type="ECO:0000313" key="2">
    <source>
        <dbReference type="EMBL" id="RPF53360.1"/>
    </source>
</evidence>
<keyword evidence="1" id="KW-1133">Transmembrane helix</keyword>
<feature type="transmembrane region" description="Helical" evidence="1">
    <location>
        <begin position="76"/>
        <end position="93"/>
    </location>
</feature>
<gene>
    <name evidence="2" type="ORF">EDC24_1859</name>
</gene>
<keyword evidence="1" id="KW-0812">Transmembrane</keyword>
<evidence type="ECO:0000313" key="3">
    <source>
        <dbReference type="Proteomes" id="UP000276443"/>
    </source>
</evidence>
<dbReference type="EMBL" id="RKRF01000009">
    <property type="protein sequence ID" value="RPF53360.1"/>
    <property type="molecule type" value="Genomic_DNA"/>
</dbReference>
<reference evidence="2 3" key="1">
    <citation type="submission" date="2018-11" db="EMBL/GenBank/DDBJ databases">
        <title>Genomic Encyclopedia of Type Strains, Phase IV (KMG-IV): sequencing the most valuable type-strain genomes for metagenomic binning, comparative biology and taxonomic classification.</title>
        <authorList>
            <person name="Goeker M."/>
        </authorList>
    </citation>
    <scope>NUCLEOTIDE SEQUENCE [LARGE SCALE GENOMIC DNA]</scope>
    <source>
        <strain evidence="2 3">DSM 18090</strain>
    </source>
</reference>